<evidence type="ECO:0000313" key="2">
    <source>
        <dbReference type="EnsemblPlants" id="PAC:32956344.CDS.1"/>
    </source>
</evidence>
<proteinExistence type="predicted"/>
<reference evidence="1 3" key="2">
    <citation type="journal article" date="2018" name="Plant J.">
        <title>The Physcomitrella patens chromosome-scale assembly reveals moss genome structure and evolution.</title>
        <authorList>
            <person name="Lang D."/>
            <person name="Ullrich K.K."/>
            <person name="Murat F."/>
            <person name="Fuchs J."/>
            <person name="Jenkins J."/>
            <person name="Haas F.B."/>
            <person name="Piednoel M."/>
            <person name="Gundlach H."/>
            <person name="Van Bel M."/>
            <person name="Meyberg R."/>
            <person name="Vives C."/>
            <person name="Morata J."/>
            <person name="Symeonidi A."/>
            <person name="Hiss M."/>
            <person name="Muchero W."/>
            <person name="Kamisugi Y."/>
            <person name="Saleh O."/>
            <person name="Blanc G."/>
            <person name="Decker E.L."/>
            <person name="van Gessel N."/>
            <person name="Grimwood J."/>
            <person name="Hayes R.D."/>
            <person name="Graham S.W."/>
            <person name="Gunter L.E."/>
            <person name="McDaniel S.F."/>
            <person name="Hoernstein S.N.W."/>
            <person name="Larsson A."/>
            <person name="Li F.W."/>
            <person name="Perroud P.F."/>
            <person name="Phillips J."/>
            <person name="Ranjan P."/>
            <person name="Rokshar D.S."/>
            <person name="Rothfels C.J."/>
            <person name="Schneider L."/>
            <person name="Shu S."/>
            <person name="Stevenson D.W."/>
            <person name="Thummler F."/>
            <person name="Tillich M."/>
            <person name="Villarreal Aguilar J.C."/>
            <person name="Widiez T."/>
            <person name="Wong G.K."/>
            <person name="Wymore A."/>
            <person name="Zhang Y."/>
            <person name="Zimmer A.D."/>
            <person name="Quatrano R.S."/>
            <person name="Mayer K.F.X."/>
            <person name="Goodstein D."/>
            <person name="Casacuberta J.M."/>
            <person name="Vandepoele K."/>
            <person name="Reski R."/>
            <person name="Cuming A.C."/>
            <person name="Tuskan G.A."/>
            <person name="Maumus F."/>
            <person name="Salse J."/>
            <person name="Schmutz J."/>
            <person name="Rensing S.A."/>
        </authorList>
    </citation>
    <scope>NUCLEOTIDE SEQUENCE [LARGE SCALE GENOMIC DNA]</scope>
    <source>
        <strain evidence="2 3">cv. Gransden 2004</strain>
    </source>
</reference>
<reference evidence="1 3" key="1">
    <citation type="journal article" date="2008" name="Science">
        <title>The Physcomitrella genome reveals evolutionary insights into the conquest of land by plants.</title>
        <authorList>
            <person name="Rensing S."/>
            <person name="Lang D."/>
            <person name="Zimmer A."/>
            <person name="Terry A."/>
            <person name="Salamov A."/>
            <person name="Shapiro H."/>
            <person name="Nishiyama T."/>
            <person name="Perroud P.-F."/>
            <person name="Lindquist E."/>
            <person name="Kamisugi Y."/>
            <person name="Tanahashi T."/>
            <person name="Sakakibara K."/>
            <person name="Fujita T."/>
            <person name="Oishi K."/>
            <person name="Shin-I T."/>
            <person name="Kuroki Y."/>
            <person name="Toyoda A."/>
            <person name="Suzuki Y."/>
            <person name="Hashimoto A."/>
            <person name="Yamaguchi K."/>
            <person name="Sugano A."/>
            <person name="Kohara Y."/>
            <person name="Fujiyama A."/>
            <person name="Anterola A."/>
            <person name="Aoki S."/>
            <person name="Ashton N."/>
            <person name="Barbazuk W.B."/>
            <person name="Barker E."/>
            <person name="Bennetzen J."/>
            <person name="Bezanilla M."/>
            <person name="Blankenship R."/>
            <person name="Cho S.H."/>
            <person name="Dutcher S."/>
            <person name="Estelle M."/>
            <person name="Fawcett J.A."/>
            <person name="Gundlach H."/>
            <person name="Hanada K."/>
            <person name="Heyl A."/>
            <person name="Hicks K.A."/>
            <person name="Hugh J."/>
            <person name="Lohr M."/>
            <person name="Mayer K."/>
            <person name="Melkozernov A."/>
            <person name="Murata T."/>
            <person name="Nelson D."/>
            <person name="Pils B."/>
            <person name="Prigge M."/>
            <person name="Reiss B."/>
            <person name="Renner T."/>
            <person name="Rombauts S."/>
            <person name="Rushton P."/>
            <person name="Sanderfoot A."/>
            <person name="Schween G."/>
            <person name="Shiu S.-H."/>
            <person name="Stueber K."/>
            <person name="Theodoulou F.L."/>
            <person name="Tu H."/>
            <person name="Van de Peer Y."/>
            <person name="Verrier P.J."/>
            <person name="Waters E."/>
            <person name="Wood A."/>
            <person name="Yang L."/>
            <person name="Cove D."/>
            <person name="Cuming A."/>
            <person name="Hasebe M."/>
            <person name="Lucas S."/>
            <person name="Mishler D.B."/>
            <person name="Reski R."/>
            <person name="Grigoriev I."/>
            <person name="Quatrano R.S."/>
            <person name="Boore J.L."/>
        </authorList>
    </citation>
    <scope>NUCLEOTIDE SEQUENCE [LARGE SCALE GENOMIC DNA]</scope>
    <source>
        <strain evidence="2 3">cv. Gransden 2004</strain>
    </source>
</reference>
<gene>
    <name evidence="1" type="ORF">PHYPA_015514</name>
</gene>
<sequence length="203" mass="23053">MDLELEKEYSATRQWCQGAEMAYPGMQQWAAFDEKCVTVPFQMKPKRPNPLFWVRLKDTAASKRLLQRRKAARNLGTKLRYTLSMTIRHTPSISALQGFNVRASLRLPGTNLTYNLCFDFPAVICISRHQFGIVSRNLNQSICLSPCLSVCLSEFRSPGTSPPLRRLCALLGDFDSWSAVIAMVIDELFILELSISLRRGYAK</sequence>
<dbReference type="PaxDb" id="3218-PP1S31_4V6.1"/>
<dbReference type="EnsemblPlants" id="Pp3c11_24219V3.1">
    <property type="protein sequence ID" value="PAC:32956344.CDS.1"/>
    <property type="gene ID" value="Pp3c11_24219"/>
</dbReference>
<protein>
    <submittedName>
        <fullName evidence="1 2">Uncharacterized protein</fullName>
    </submittedName>
</protein>
<evidence type="ECO:0000313" key="1">
    <source>
        <dbReference type="EMBL" id="PNR45743.1"/>
    </source>
</evidence>
<name>A9RVT4_PHYPA</name>
<dbReference type="EMBL" id="ABEU02000011">
    <property type="protein sequence ID" value="PNR45743.1"/>
    <property type="molecule type" value="Genomic_DNA"/>
</dbReference>
<reference evidence="2" key="3">
    <citation type="submission" date="2020-12" db="UniProtKB">
        <authorList>
            <consortium name="EnsemblPlants"/>
        </authorList>
    </citation>
    <scope>IDENTIFICATION</scope>
</reference>
<keyword evidence="3" id="KW-1185">Reference proteome</keyword>
<dbReference type="HOGENOM" id="CLU_1350864_0_0_1"/>
<accession>A9RVT4</accession>
<dbReference type="InParanoid" id="A9RVT4"/>
<evidence type="ECO:0000313" key="3">
    <source>
        <dbReference type="Proteomes" id="UP000006727"/>
    </source>
</evidence>
<organism evidence="1">
    <name type="scientific">Physcomitrium patens</name>
    <name type="common">Spreading-leaved earth moss</name>
    <name type="synonym">Physcomitrella patens</name>
    <dbReference type="NCBI Taxonomy" id="3218"/>
    <lineage>
        <taxon>Eukaryota</taxon>
        <taxon>Viridiplantae</taxon>
        <taxon>Streptophyta</taxon>
        <taxon>Embryophyta</taxon>
        <taxon>Bryophyta</taxon>
        <taxon>Bryophytina</taxon>
        <taxon>Bryopsida</taxon>
        <taxon>Funariidae</taxon>
        <taxon>Funariales</taxon>
        <taxon>Funariaceae</taxon>
        <taxon>Physcomitrium</taxon>
    </lineage>
</organism>
<dbReference type="Proteomes" id="UP000006727">
    <property type="component" value="Chromosome 11"/>
</dbReference>
<dbReference type="AlphaFoldDB" id="A9RVT4"/>
<dbReference type="Gramene" id="Pp3c11_24219V3.1">
    <property type="protein sequence ID" value="PAC:32956344.CDS.1"/>
    <property type="gene ID" value="Pp3c11_24219"/>
</dbReference>